<feature type="compositionally biased region" description="Low complexity" evidence="1">
    <location>
        <begin position="38"/>
        <end position="51"/>
    </location>
</feature>
<dbReference type="AlphaFoldDB" id="A0AAV4RPY0"/>
<comment type="caution">
    <text evidence="2">The sequence shown here is derived from an EMBL/GenBank/DDBJ whole genome shotgun (WGS) entry which is preliminary data.</text>
</comment>
<protein>
    <submittedName>
        <fullName evidence="2">Uncharacterized protein</fullName>
    </submittedName>
</protein>
<evidence type="ECO:0000313" key="2">
    <source>
        <dbReference type="EMBL" id="GIY24323.1"/>
    </source>
</evidence>
<dbReference type="EMBL" id="BPLR01008382">
    <property type="protein sequence ID" value="GIY24323.1"/>
    <property type="molecule type" value="Genomic_DNA"/>
</dbReference>
<accession>A0AAV4RPY0</accession>
<feature type="region of interest" description="Disordered" evidence="1">
    <location>
        <begin position="38"/>
        <end position="87"/>
    </location>
</feature>
<organism evidence="2 3">
    <name type="scientific">Caerostris extrusa</name>
    <name type="common">Bark spider</name>
    <name type="synonym">Caerostris bankana</name>
    <dbReference type="NCBI Taxonomy" id="172846"/>
    <lineage>
        <taxon>Eukaryota</taxon>
        <taxon>Metazoa</taxon>
        <taxon>Ecdysozoa</taxon>
        <taxon>Arthropoda</taxon>
        <taxon>Chelicerata</taxon>
        <taxon>Arachnida</taxon>
        <taxon>Araneae</taxon>
        <taxon>Araneomorphae</taxon>
        <taxon>Entelegynae</taxon>
        <taxon>Araneoidea</taxon>
        <taxon>Araneidae</taxon>
        <taxon>Caerostris</taxon>
    </lineage>
</organism>
<name>A0AAV4RPY0_CAEEX</name>
<evidence type="ECO:0000256" key="1">
    <source>
        <dbReference type="SAM" id="MobiDB-lite"/>
    </source>
</evidence>
<evidence type="ECO:0000313" key="3">
    <source>
        <dbReference type="Proteomes" id="UP001054945"/>
    </source>
</evidence>
<gene>
    <name evidence="2" type="ORF">CEXT_296201</name>
</gene>
<keyword evidence="3" id="KW-1185">Reference proteome</keyword>
<sequence length="121" mass="12712">MASCLQMLYSSDDICSPSVLSLSTDSDMAMALFCTEDSTWSTSSTPGSSPWPSRPDRGSSAPARQAQGQGSPSPPQPHSDSSSPPKVSHLFYGPIRFRTIGISTTIAAAVGLAPESHVKRL</sequence>
<reference evidence="2 3" key="1">
    <citation type="submission" date="2021-06" db="EMBL/GenBank/DDBJ databases">
        <title>Caerostris extrusa draft genome.</title>
        <authorList>
            <person name="Kono N."/>
            <person name="Arakawa K."/>
        </authorList>
    </citation>
    <scope>NUCLEOTIDE SEQUENCE [LARGE SCALE GENOMIC DNA]</scope>
</reference>
<proteinExistence type="predicted"/>
<dbReference type="Proteomes" id="UP001054945">
    <property type="component" value="Unassembled WGS sequence"/>
</dbReference>